<dbReference type="AlphaFoldDB" id="A0A2M7SCQ0"/>
<dbReference type="FunFam" id="2.40.50.140:FF:000103">
    <property type="entry name" value="protein RRP5 homolog"/>
    <property type="match status" value="1"/>
</dbReference>
<dbReference type="EMBL" id="PFMR01000129">
    <property type="protein sequence ID" value="PIZ17288.1"/>
    <property type="molecule type" value="Genomic_DNA"/>
</dbReference>
<feature type="domain" description="S1 motif" evidence="5">
    <location>
        <begin position="24"/>
        <end position="92"/>
    </location>
</feature>
<dbReference type="Gene3D" id="2.40.50.140">
    <property type="entry name" value="Nucleic acid-binding proteins"/>
    <property type="match status" value="6"/>
</dbReference>
<name>A0A2M7SCQ0_9BACT</name>
<dbReference type="InterPro" id="IPR035104">
    <property type="entry name" value="Ribosomal_protein_S1-like"/>
</dbReference>
<dbReference type="InterPro" id="IPR050437">
    <property type="entry name" value="Ribos_protein_bS1-like"/>
</dbReference>
<comment type="function">
    <text evidence="4">Binds mRNA; thus facilitating recognition of the initiation point. It is needed to translate mRNA with a short Shine-Dalgarno (SD) purine-rich sequence.</text>
</comment>
<dbReference type="InterPro" id="IPR012340">
    <property type="entry name" value="NA-bd_OB-fold"/>
</dbReference>
<evidence type="ECO:0000256" key="2">
    <source>
        <dbReference type="ARBA" id="ARBA00022980"/>
    </source>
</evidence>
<dbReference type="GO" id="GO:0003729">
    <property type="term" value="F:mRNA binding"/>
    <property type="evidence" value="ECO:0007669"/>
    <property type="project" value="TreeGrafter"/>
</dbReference>
<keyword evidence="2 6" id="KW-0689">Ribosomal protein</keyword>
<evidence type="ECO:0000259" key="5">
    <source>
        <dbReference type="PROSITE" id="PS50126"/>
    </source>
</evidence>
<evidence type="ECO:0000256" key="3">
    <source>
        <dbReference type="ARBA" id="ARBA00023274"/>
    </source>
</evidence>
<feature type="domain" description="S1 motif" evidence="5">
    <location>
        <begin position="457"/>
        <end position="528"/>
    </location>
</feature>
<evidence type="ECO:0000313" key="6">
    <source>
        <dbReference type="EMBL" id="PIZ17288.1"/>
    </source>
</evidence>
<dbReference type="GO" id="GO:0006412">
    <property type="term" value="P:translation"/>
    <property type="evidence" value="ECO:0007669"/>
    <property type="project" value="TreeGrafter"/>
</dbReference>
<evidence type="ECO:0000256" key="4">
    <source>
        <dbReference type="ARBA" id="ARBA00025604"/>
    </source>
</evidence>
<dbReference type="CDD" id="cd04465">
    <property type="entry name" value="S1_RPS1_repeat_ec2_hs2"/>
    <property type="match status" value="1"/>
</dbReference>
<comment type="caution">
    <text evidence="6">The sequence shown here is derived from an EMBL/GenBank/DDBJ whole genome shotgun (WGS) entry which is preliminary data.</text>
</comment>
<dbReference type="InterPro" id="IPR003029">
    <property type="entry name" value="S1_domain"/>
</dbReference>
<sequence>MEKMEDMKREYEETLGRVKTIKEGSIIMGKVVYVDTKEVIVDVGFKSEGVLPLAEFRRKGRKGAAAVKPGDEIEVLFLNREDEAGRLLLSHEKALIIQGWKKIQDAYQAKSVIEGKIISERKTNDGKVAGFTVEVDAIRGFLPFSAVDIDKVTNTREYIGKILELKVLEIDQKTHNVVFSRRVLLEERKEKQKERLFMSLRVGEICEGTVKTLAPFGAFVDIGGIDGLVRLNDLSWGRKKPEEVVTVGQKVKTIVLDFDKGTGKIALGLKQLKPDPWEGIAGKYAVGQKIKGKVVKIAPFGAFVELEEGIEGLARLEDLTWDRAAKSPSEIFKEGDTVEFQVLTLNKEERKLGLGLKQILPDPWVIASEKYPPGTKVKGRVVKLTSYGAFVKIDNGVDGLLRIKDISWTKKLKHPSELLIKGKDIDAVVLRVDRETKKIALGMKQLEHSPWDDFRRGMHVKGKVTKIDTYGVVVQLDAEAEIDGFIHVSELSTKFIEKPSDVVSLGQELDVKVIGVSPKDKKVELSLKGFTVDQEKAEVSTFINTQEKDTFTLGDILKMQKEKKGNK</sequence>
<evidence type="ECO:0000313" key="7">
    <source>
        <dbReference type="Proteomes" id="UP000229307"/>
    </source>
</evidence>
<dbReference type="SMART" id="SM00316">
    <property type="entry name" value="S1"/>
    <property type="match status" value="6"/>
</dbReference>
<feature type="domain" description="S1 motif" evidence="5">
    <location>
        <begin position="287"/>
        <end position="357"/>
    </location>
</feature>
<comment type="similarity">
    <text evidence="1">Belongs to the bacterial ribosomal protein bS1 family.</text>
</comment>
<dbReference type="SUPFAM" id="SSF50249">
    <property type="entry name" value="Nucleic acid-binding proteins"/>
    <property type="match status" value="6"/>
</dbReference>
<dbReference type="GO" id="GO:0022627">
    <property type="term" value="C:cytosolic small ribosomal subunit"/>
    <property type="evidence" value="ECO:0007669"/>
    <property type="project" value="TreeGrafter"/>
</dbReference>
<feature type="domain" description="S1 motif" evidence="5">
    <location>
        <begin position="203"/>
        <end position="270"/>
    </location>
</feature>
<feature type="domain" description="S1 motif" evidence="5">
    <location>
        <begin position="110"/>
        <end position="182"/>
    </location>
</feature>
<reference evidence="7" key="1">
    <citation type="submission" date="2017-09" db="EMBL/GenBank/DDBJ databases">
        <title>Depth-based differentiation of microbial function through sediment-hosted aquifers and enrichment of novel symbionts in the deep terrestrial subsurface.</title>
        <authorList>
            <person name="Probst A.J."/>
            <person name="Ladd B."/>
            <person name="Jarett J.K."/>
            <person name="Geller-Mcgrath D.E."/>
            <person name="Sieber C.M.K."/>
            <person name="Emerson J.B."/>
            <person name="Anantharaman K."/>
            <person name="Thomas B.C."/>
            <person name="Malmstrom R."/>
            <person name="Stieglmeier M."/>
            <person name="Klingl A."/>
            <person name="Woyke T."/>
            <person name="Ryan C.M."/>
            <person name="Banfield J.F."/>
        </authorList>
    </citation>
    <scope>NUCLEOTIDE SEQUENCE [LARGE SCALE GENOMIC DNA]</scope>
</reference>
<dbReference type="PRINTS" id="PR00681">
    <property type="entry name" value="RIBOSOMALS1"/>
</dbReference>
<dbReference type="PROSITE" id="PS50126">
    <property type="entry name" value="S1"/>
    <property type="match status" value="6"/>
</dbReference>
<evidence type="ECO:0000256" key="1">
    <source>
        <dbReference type="ARBA" id="ARBA00006767"/>
    </source>
</evidence>
<dbReference type="Proteomes" id="UP000229307">
    <property type="component" value="Unassembled WGS sequence"/>
</dbReference>
<dbReference type="CDD" id="cd00164">
    <property type="entry name" value="S1_like"/>
    <property type="match status" value="1"/>
</dbReference>
<keyword evidence="3" id="KW-0687">Ribonucleoprotein</keyword>
<dbReference type="PANTHER" id="PTHR10724">
    <property type="entry name" value="30S RIBOSOMAL PROTEIN S1"/>
    <property type="match status" value="1"/>
</dbReference>
<protein>
    <submittedName>
        <fullName evidence="6">30S ribosomal protein S1</fullName>
    </submittedName>
</protein>
<dbReference type="CDD" id="cd05687">
    <property type="entry name" value="S1_RPS1_repeat_ec1_hs1"/>
    <property type="match status" value="1"/>
</dbReference>
<dbReference type="CDD" id="cd05688">
    <property type="entry name" value="S1_RPS1_repeat_ec3"/>
    <property type="match status" value="1"/>
</dbReference>
<feature type="domain" description="S1 motif" evidence="5">
    <location>
        <begin position="374"/>
        <end position="444"/>
    </location>
</feature>
<proteinExistence type="inferred from homology"/>
<dbReference type="GO" id="GO:0003735">
    <property type="term" value="F:structural constituent of ribosome"/>
    <property type="evidence" value="ECO:0007669"/>
    <property type="project" value="TreeGrafter"/>
</dbReference>
<dbReference type="PANTHER" id="PTHR10724:SF7">
    <property type="entry name" value="SMALL RIBOSOMAL SUBUNIT PROTEIN BS1C"/>
    <property type="match status" value="1"/>
</dbReference>
<accession>A0A2M7SCQ0</accession>
<organism evidence="6 7">
    <name type="scientific">Candidatus Desantisbacteria bacterium CG_4_10_14_0_8_um_filter_48_22</name>
    <dbReference type="NCBI Taxonomy" id="1974543"/>
    <lineage>
        <taxon>Bacteria</taxon>
        <taxon>Candidatus Desantisiibacteriota</taxon>
    </lineage>
</organism>
<gene>
    <name evidence="6" type="ORF">COY52_04830</name>
</gene>
<dbReference type="Pfam" id="PF00575">
    <property type="entry name" value="S1"/>
    <property type="match status" value="6"/>
</dbReference>